<evidence type="ECO:0000256" key="2">
    <source>
        <dbReference type="SAM" id="Phobius"/>
    </source>
</evidence>
<evidence type="ECO:0000313" key="5">
    <source>
        <dbReference type="Proteomes" id="UP000287166"/>
    </source>
</evidence>
<protein>
    <submittedName>
        <fullName evidence="4">Uncharacterized protein</fullName>
    </submittedName>
</protein>
<organism evidence="4 5">
    <name type="scientific">Sparassis crispa</name>
    <dbReference type="NCBI Taxonomy" id="139825"/>
    <lineage>
        <taxon>Eukaryota</taxon>
        <taxon>Fungi</taxon>
        <taxon>Dikarya</taxon>
        <taxon>Basidiomycota</taxon>
        <taxon>Agaricomycotina</taxon>
        <taxon>Agaricomycetes</taxon>
        <taxon>Polyporales</taxon>
        <taxon>Sparassidaceae</taxon>
        <taxon>Sparassis</taxon>
    </lineage>
</organism>
<keyword evidence="2" id="KW-0472">Membrane</keyword>
<dbReference type="InParanoid" id="A0A401GE70"/>
<feature type="region of interest" description="Disordered" evidence="1">
    <location>
        <begin position="345"/>
        <end position="440"/>
    </location>
</feature>
<feature type="transmembrane region" description="Helical" evidence="2">
    <location>
        <begin position="149"/>
        <end position="170"/>
    </location>
</feature>
<feature type="compositionally biased region" description="Basic and acidic residues" evidence="1">
    <location>
        <begin position="348"/>
        <end position="362"/>
    </location>
</feature>
<dbReference type="Proteomes" id="UP000287166">
    <property type="component" value="Unassembled WGS sequence"/>
</dbReference>
<accession>A0A401GE70</accession>
<evidence type="ECO:0000313" key="4">
    <source>
        <dbReference type="EMBL" id="GBE80431.1"/>
    </source>
</evidence>
<keyword evidence="5" id="KW-1185">Reference proteome</keyword>
<dbReference type="EMBL" id="BFAD01000003">
    <property type="protein sequence ID" value="GBE80431.1"/>
    <property type="molecule type" value="Genomic_DNA"/>
</dbReference>
<dbReference type="CDD" id="cd12087">
    <property type="entry name" value="TM_EGFR-like"/>
    <property type="match status" value="1"/>
</dbReference>
<feature type="signal peptide" evidence="3">
    <location>
        <begin position="1"/>
        <end position="21"/>
    </location>
</feature>
<evidence type="ECO:0000256" key="3">
    <source>
        <dbReference type="SAM" id="SignalP"/>
    </source>
</evidence>
<gene>
    <name evidence="4" type="ORF">SCP_0301460</name>
</gene>
<sequence>MQIPCLFLLLVAAGWYGEASAAAIPLAAVDCGVGLPVLNHLGRPCRAVEPRCTGGPSLTVSSPRRCDSAAFNPNSACSLYHGGPVPSWKAWFKQHFFSKLPHSLHQSIFAVTQLGIPKLADTALRDSKDSDIPEAISKSENASWSTVQIVTPIVVGVCVAIFAVLIFVFYRRSRHLRSPDYARAHLSTPPLEHAAGQFHWYRRGIRSHQHLPSNGWLHAPWFIFRLFPSSRPTSTPKDPTWEIDREADVIWIHSPDESSTPSALSTYSRAHCPTPGDLDLAEPGDVAHKQPHSRIQSPHPHTREMSDASASSRTALLPRVDLPVTSFFDRFMRFKDGVRKSPSYKLVQVREQRPSSRFRIDRSNPTTRASTLEGPPAEPSPETTSSGSQSAGSSPPPRSGSPQPLEPGDDDERSVLLISRTPGVDFAMSDASCVSEHDNS</sequence>
<keyword evidence="2" id="KW-1133">Transmembrane helix</keyword>
<comment type="caution">
    <text evidence="4">The sequence shown here is derived from an EMBL/GenBank/DDBJ whole genome shotgun (WGS) entry which is preliminary data.</text>
</comment>
<proteinExistence type="predicted"/>
<reference evidence="4 5" key="1">
    <citation type="journal article" date="2018" name="Sci. Rep.">
        <title>Genome sequence of the cauliflower mushroom Sparassis crispa (Hanabiratake) and its association with beneficial usage.</title>
        <authorList>
            <person name="Kiyama R."/>
            <person name="Furutani Y."/>
            <person name="Kawaguchi K."/>
            <person name="Nakanishi T."/>
        </authorList>
    </citation>
    <scope>NUCLEOTIDE SEQUENCE [LARGE SCALE GENOMIC DNA]</scope>
</reference>
<evidence type="ECO:0000256" key="1">
    <source>
        <dbReference type="SAM" id="MobiDB-lite"/>
    </source>
</evidence>
<keyword evidence="2" id="KW-0812">Transmembrane</keyword>
<name>A0A401GE70_9APHY</name>
<feature type="chain" id="PRO_5019157345" evidence="3">
    <location>
        <begin position="22"/>
        <end position="440"/>
    </location>
</feature>
<feature type="compositionally biased region" description="Low complexity" evidence="1">
    <location>
        <begin position="380"/>
        <end position="393"/>
    </location>
</feature>
<feature type="region of interest" description="Disordered" evidence="1">
    <location>
        <begin position="261"/>
        <end position="312"/>
    </location>
</feature>
<dbReference type="RefSeq" id="XP_027611344.1">
    <property type="nucleotide sequence ID" value="XM_027755543.1"/>
</dbReference>
<dbReference type="GeneID" id="38777348"/>
<dbReference type="AlphaFoldDB" id="A0A401GE70"/>
<dbReference type="OrthoDB" id="2576311at2759"/>
<keyword evidence="3" id="KW-0732">Signal</keyword>